<dbReference type="InterPro" id="IPR008993">
    <property type="entry name" value="TIMP-like_OB-fold"/>
</dbReference>
<dbReference type="EnsemblMetazoa" id="XM_021350608.2">
    <property type="protein sequence ID" value="XP_021206283.1"/>
    <property type="gene ID" value="LOC110385890"/>
</dbReference>
<reference evidence="3" key="1">
    <citation type="journal article" date="2008" name="Insect Biochem. Mol. Biol.">
        <title>The genome of a lepidopteran model insect, the silkworm Bombyx mori.</title>
        <authorList>
            <consortium name="International Silkworm Genome Consortium"/>
        </authorList>
    </citation>
    <scope>NUCLEOTIDE SEQUENCE [LARGE SCALE GENOMIC DNA]</scope>
    <source>
        <strain evidence="3">p50T</strain>
    </source>
</reference>
<dbReference type="Proteomes" id="UP000005204">
    <property type="component" value="Unassembled WGS sequence"/>
</dbReference>
<organism evidence="2 3">
    <name type="scientific">Bombyx mori</name>
    <name type="common">Silk moth</name>
    <dbReference type="NCBI Taxonomy" id="7091"/>
    <lineage>
        <taxon>Eukaryota</taxon>
        <taxon>Metazoa</taxon>
        <taxon>Ecdysozoa</taxon>
        <taxon>Arthropoda</taxon>
        <taxon>Hexapoda</taxon>
        <taxon>Insecta</taxon>
        <taxon>Pterygota</taxon>
        <taxon>Neoptera</taxon>
        <taxon>Endopterygota</taxon>
        <taxon>Lepidoptera</taxon>
        <taxon>Glossata</taxon>
        <taxon>Ditrysia</taxon>
        <taxon>Bombycoidea</taxon>
        <taxon>Bombycidae</taxon>
        <taxon>Bombycinae</taxon>
        <taxon>Bombyx</taxon>
    </lineage>
</organism>
<evidence type="ECO:0000313" key="3">
    <source>
        <dbReference type="Proteomes" id="UP000005204"/>
    </source>
</evidence>
<protein>
    <submittedName>
        <fullName evidence="2">Uncharacterized protein</fullName>
    </submittedName>
</protein>
<reference evidence="2" key="2">
    <citation type="submission" date="2022-06" db="UniProtKB">
        <authorList>
            <consortium name="EnsemblMetazoa"/>
        </authorList>
    </citation>
    <scope>IDENTIFICATION</scope>
    <source>
        <strain evidence="2">p50T (Dazao)</strain>
    </source>
</reference>
<name>A0A8R2HQ91_BOMMO</name>
<keyword evidence="3" id="KW-1185">Reference proteome</keyword>
<dbReference type="Gene3D" id="2.40.50.120">
    <property type="match status" value="1"/>
</dbReference>
<sequence length="178" mass="19681">MQVLVAFLLLTIGLGAVHPDAKVDLRKQRYATSACDSSVTYDKVLLKRLTLLSKYVFTGKVYAVTTTTGHNETRVYKVNIRRVLKGDLSGIGFKVKFGTPKSLRFSDATVLVESTFRSPCPPLRVRNYGIFLTEKKKRKGTIKLNLVVEPIILTLRSIDIVEAVVKGNLAGRGLSKLA</sequence>
<dbReference type="AlphaFoldDB" id="A0A8R2HQ91"/>
<feature type="signal peptide" evidence="1">
    <location>
        <begin position="1"/>
        <end position="15"/>
    </location>
</feature>
<proteinExistence type="predicted"/>
<keyword evidence="1" id="KW-0732">Signal</keyword>
<evidence type="ECO:0000256" key="1">
    <source>
        <dbReference type="SAM" id="SignalP"/>
    </source>
</evidence>
<evidence type="ECO:0000313" key="2">
    <source>
        <dbReference type="EnsemblMetazoa" id="XP_021206283.1"/>
    </source>
</evidence>
<accession>A0A8R2HQ91</accession>
<feature type="chain" id="PRO_5035786562" evidence="1">
    <location>
        <begin position="16"/>
        <end position="178"/>
    </location>
</feature>